<dbReference type="PANTHER" id="PTHR11669:SF5">
    <property type="entry name" value="REPLICATION FACTOR C SUBUNIT 2"/>
    <property type="match status" value="1"/>
</dbReference>
<evidence type="ECO:0000256" key="1">
    <source>
        <dbReference type="ARBA" id="ARBA00005378"/>
    </source>
</evidence>
<dbReference type="GO" id="GO:0016887">
    <property type="term" value="F:ATP hydrolysis activity"/>
    <property type="evidence" value="ECO:0007669"/>
    <property type="project" value="InterPro"/>
</dbReference>
<dbReference type="InterPro" id="IPR003959">
    <property type="entry name" value="ATPase_AAA_core"/>
</dbReference>
<dbReference type="GO" id="GO:0005524">
    <property type="term" value="F:ATP binding"/>
    <property type="evidence" value="ECO:0007669"/>
    <property type="project" value="InterPro"/>
</dbReference>
<proteinExistence type="inferred from homology"/>
<dbReference type="SMART" id="SM00382">
    <property type="entry name" value="AAA"/>
    <property type="match status" value="1"/>
</dbReference>
<feature type="domain" description="AAA+ ATPase" evidence="2">
    <location>
        <begin position="49"/>
        <end position="163"/>
    </location>
</feature>
<organism evidence="3 4">
    <name type="scientific">Quillaja saponaria</name>
    <name type="common">Soap bark tree</name>
    <dbReference type="NCBI Taxonomy" id="32244"/>
    <lineage>
        <taxon>Eukaryota</taxon>
        <taxon>Viridiplantae</taxon>
        <taxon>Streptophyta</taxon>
        <taxon>Embryophyta</taxon>
        <taxon>Tracheophyta</taxon>
        <taxon>Spermatophyta</taxon>
        <taxon>Magnoliopsida</taxon>
        <taxon>eudicotyledons</taxon>
        <taxon>Gunneridae</taxon>
        <taxon>Pentapetalae</taxon>
        <taxon>rosids</taxon>
        <taxon>fabids</taxon>
        <taxon>Fabales</taxon>
        <taxon>Quillajaceae</taxon>
        <taxon>Quillaja</taxon>
    </lineage>
</organism>
<dbReference type="PANTHER" id="PTHR11669">
    <property type="entry name" value="REPLICATION FACTOR C / DNA POLYMERASE III GAMMA-TAU SUBUNIT"/>
    <property type="match status" value="1"/>
</dbReference>
<keyword evidence="4" id="KW-1185">Reference proteome</keyword>
<dbReference type="KEGG" id="qsa:O6P43_024220"/>
<dbReference type="GO" id="GO:0005663">
    <property type="term" value="C:DNA replication factor C complex"/>
    <property type="evidence" value="ECO:0007669"/>
    <property type="project" value="TreeGrafter"/>
</dbReference>
<gene>
    <name evidence="3" type="ORF">O6P43_024220</name>
</gene>
<evidence type="ECO:0000313" key="4">
    <source>
        <dbReference type="Proteomes" id="UP001163823"/>
    </source>
</evidence>
<reference evidence="3" key="1">
    <citation type="journal article" date="2023" name="Science">
        <title>Elucidation of the pathway for biosynthesis of saponin adjuvants from the soapbark tree.</title>
        <authorList>
            <person name="Reed J."/>
            <person name="Orme A."/>
            <person name="El-Demerdash A."/>
            <person name="Owen C."/>
            <person name="Martin L.B.B."/>
            <person name="Misra R.C."/>
            <person name="Kikuchi S."/>
            <person name="Rejzek M."/>
            <person name="Martin A.C."/>
            <person name="Harkess A."/>
            <person name="Leebens-Mack J."/>
            <person name="Louveau T."/>
            <person name="Stephenson M.J."/>
            <person name="Osbourn A."/>
        </authorList>
    </citation>
    <scope>NUCLEOTIDE SEQUENCE</scope>
    <source>
        <strain evidence="3">S10</strain>
    </source>
</reference>
<dbReference type="GO" id="GO:0003689">
    <property type="term" value="F:DNA clamp loader activity"/>
    <property type="evidence" value="ECO:0007669"/>
    <property type="project" value="TreeGrafter"/>
</dbReference>
<dbReference type="AlphaFoldDB" id="A0AAD7PEP1"/>
<comment type="similarity">
    <text evidence="1">Belongs to the activator 1 small subunits family.</text>
</comment>
<dbReference type="InterPro" id="IPR027417">
    <property type="entry name" value="P-loop_NTPase"/>
</dbReference>
<accession>A0AAD7PEP1</accession>
<sequence length="163" mass="17767">MASSSSAINSSSSSYEIPWIEKYRPTKVADIVGNEDAVSRLQVIARDGNMPNLILSGPPGTGKTTSILAVTHELLGSNCKENVNIITFSCRGIDVVRNKIKMFAQKKVTLPPGRHKIVILDEADSMTSGAQQALRRTMEIYLNSTRFALACNTSSKIIEPQSR</sequence>
<dbReference type="InterPro" id="IPR050238">
    <property type="entry name" value="DNA_Rep/Repair_Clamp_Loader"/>
</dbReference>
<dbReference type="GO" id="GO:0005634">
    <property type="term" value="C:nucleus"/>
    <property type="evidence" value="ECO:0007669"/>
    <property type="project" value="TreeGrafter"/>
</dbReference>
<dbReference type="Pfam" id="PF00004">
    <property type="entry name" value="AAA"/>
    <property type="match status" value="1"/>
</dbReference>
<dbReference type="GO" id="GO:0006281">
    <property type="term" value="P:DNA repair"/>
    <property type="evidence" value="ECO:0007669"/>
    <property type="project" value="TreeGrafter"/>
</dbReference>
<protein>
    <submittedName>
        <fullName evidence="3">Replication factor C subunit like</fullName>
    </submittedName>
</protein>
<dbReference type="GO" id="GO:0006261">
    <property type="term" value="P:DNA-templated DNA replication"/>
    <property type="evidence" value="ECO:0007669"/>
    <property type="project" value="TreeGrafter"/>
</dbReference>
<dbReference type="CDD" id="cd00009">
    <property type="entry name" value="AAA"/>
    <property type="match status" value="1"/>
</dbReference>
<name>A0AAD7PEP1_QUISA</name>
<comment type="caution">
    <text evidence="3">The sequence shown here is derived from an EMBL/GenBank/DDBJ whole genome shotgun (WGS) entry which is preliminary data.</text>
</comment>
<dbReference type="Gene3D" id="3.40.50.300">
    <property type="entry name" value="P-loop containing nucleotide triphosphate hydrolases"/>
    <property type="match status" value="1"/>
</dbReference>
<evidence type="ECO:0000259" key="2">
    <source>
        <dbReference type="SMART" id="SM00382"/>
    </source>
</evidence>
<dbReference type="InterPro" id="IPR003593">
    <property type="entry name" value="AAA+_ATPase"/>
</dbReference>
<dbReference type="EMBL" id="JARAOO010000010">
    <property type="protein sequence ID" value="KAJ7952362.1"/>
    <property type="molecule type" value="Genomic_DNA"/>
</dbReference>
<dbReference type="SUPFAM" id="SSF52540">
    <property type="entry name" value="P-loop containing nucleoside triphosphate hydrolases"/>
    <property type="match status" value="1"/>
</dbReference>
<dbReference type="Proteomes" id="UP001163823">
    <property type="component" value="Chromosome 10"/>
</dbReference>
<evidence type="ECO:0000313" key="3">
    <source>
        <dbReference type="EMBL" id="KAJ7952362.1"/>
    </source>
</evidence>